<proteinExistence type="predicted"/>
<dbReference type="RefSeq" id="WP_136334280.1">
    <property type="nucleotide sequence ID" value="NZ_QXMP01000007.1"/>
</dbReference>
<name>A0A4S3M3D5_9FLAO</name>
<accession>A0A4S3M3D5</accession>
<evidence type="ECO:0000313" key="3">
    <source>
        <dbReference type="Proteomes" id="UP000305939"/>
    </source>
</evidence>
<gene>
    <name evidence="2" type="ORF">E7Z59_00225</name>
</gene>
<evidence type="ECO:0000313" key="2">
    <source>
        <dbReference type="EMBL" id="THD68791.1"/>
    </source>
</evidence>
<dbReference type="PROSITE" id="PS51257">
    <property type="entry name" value="PROKAR_LIPOPROTEIN"/>
    <property type="match status" value="1"/>
</dbReference>
<feature type="region of interest" description="Disordered" evidence="1">
    <location>
        <begin position="88"/>
        <end position="122"/>
    </location>
</feature>
<keyword evidence="3" id="KW-1185">Reference proteome</keyword>
<protein>
    <submittedName>
        <fullName evidence="2">Uncharacterized protein</fullName>
    </submittedName>
</protein>
<dbReference type="Proteomes" id="UP000305939">
    <property type="component" value="Unassembled WGS sequence"/>
</dbReference>
<evidence type="ECO:0000256" key="1">
    <source>
        <dbReference type="SAM" id="MobiDB-lite"/>
    </source>
</evidence>
<sequence length="398" mass="43448">MKRVLGAALFATLIMFGCQTSELSEEEKLLEVYSKAVISEPATITFDEGYAAGDLIEVVVPGGCTGEISIYAENPDFPGQNAAMIFDSNNPTGEDIDLGTPNQQYGGPGVSDSSSDGNEASNDTAQNNLLIITEDFDSEDPDDSFVEGSYYEINFSGYGSGSVTMDSFLMIDLDGESKGEGTFVRLFDGEDNLLLEKEILPMNDNGKQMVDLESTPGVVKMVLNLNNSGAIDDLKFHCENIITGCETMFAKDTEGMCFNDTDPAFQRWGWTNPLEEGFEGKLELWAGAGQCDTEKGTLVGYLHVTYMEGSLTATYEMMDGFYITETHFYAGTELYPESKNGRPTVAPGQYPGKNENLDYAKEDSYTVDGLSGSIYLIAHGEVCGDFEDDSYDNEYEDD</sequence>
<dbReference type="AlphaFoldDB" id="A0A4S3M3D5"/>
<dbReference type="EMBL" id="SSMC01000001">
    <property type="protein sequence ID" value="THD68791.1"/>
    <property type="molecule type" value="Genomic_DNA"/>
</dbReference>
<dbReference type="OrthoDB" id="599464at2"/>
<reference evidence="2 3" key="1">
    <citation type="submission" date="2019-04" db="EMBL/GenBank/DDBJ databases">
        <title>Draft genome sequence of Robertkochia marina CC-AMO-30D.</title>
        <authorList>
            <person name="Hameed A."/>
            <person name="Lin S.-Y."/>
            <person name="Shahina M."/>
            <person name="Lai W.-A."/>
            <person name="Young C.-C."/>
        </authorList>
    </citation>
    <scope>NUCLEOTIDE SEQUENCE [LARGE SCALE GENOMIC DNA]</scope>
    <source>
        <strain evidence="2 3">CC-AMO-30D</strain>
    </source>
</reference>
<organism evidence="2 3">
    <name type="scientific">Robertkochia marina</name>
    <dbReference type="NCBI Taxonomy" id="1227945"/>
    <lineage>
        <taxon>Bacteria</taxon>
        <taxon>Pseudomonadati</taxon>
        <taxon>Bacteroidota</taxon>
        <taxon>Flavobacteriia</taxon>
        <taxon>Flavobacteriales</taxon>
        <taxon>Flavobacteriaceae</taxon>
        <taxon>Robertkochia</taxon>
    </lineage>
</organism>
<comment type="caution">
    <text evidence="2">The sequence shown here is derived from an EMBL/GenBank/DDBJ whole genome shotgun (WGS) entry which is preliminary data.</text>
</comment>